<evidence type="ECO:0000256" key="1">
    <source>
        <dbReference type="SAM" id="MobiDB-lite"/>
    </source>
</evidence>
<organism evidence="2 3">
    <name type="scientific">Roseomonas alba</name>
    <dbReference type="NCBI Taxonomy" id="2846776"/>
    <lineage>
        <taxon>Bacteria</taxon>
        <taxon>Pseudomonadati</taxon>
        <taxon>Pseudomonadota</taxon>
        <taxon>Alphaproteobacteria</taxon>
        <taxon>Acetobacterales</taxon>
        <taxon>Roseomonadaceae</taxon>
        <taxon>Roseomonas</taxon>
    </lineage>
</organism>
<evidence type="ECO:0000313" key="3">
    <source>
        <dbReference type="Proteomes" id="UP001196565"/>
    </source>
</evidence>
<reference evidence="2 3" key="1">
    <citation type="submission" date="2021-07" db="EMBL/GenBank/DDBJ databases">
        <authorList>
            <person name="So Y."/>
        </authorList>
    </citation>
    <scope>NUCLEOTIDE SEQUENCE [LARGE SCALE GENOMIC DNA]</scope>
    <source>
        <strain evidence="2 3">HJA6</strain>
    </source>
</reference>
<name>A0ABS7AD26_9PROT</name>
<feature type="compositionally biased region" description="Low complexity" evidence="1">
    <location>
        <begin position="31"/>
        <end position="53"/>
    </location>
</feature>
<dbReference type="Proteomes" id="UP001196565">
    <property type="component" value="Unassembled WGS sequence"/>
</dbReference>
<protein>
    <submittedName>
        <fullName evidence="2">Uncharacterized protein</fullName>
    </submittedName>
</protein>
<evidence type="ECO:0000313" key="2">
    <source>
        <dbReference type="EMBL" id="MBW6399960.1"/>
    </source>
</evidence>
<gene>
    <name evidence="2" type="ORF">KPL78_19020</name>
</gene>
<feature type="region of interest" description="Disordered" evidence="1">
    <location>
        <begin position="29"/>
        <end position="57"/>
    </location>
</feature>
<comment type="caution">
    <text evidence="2">The sequence shown here is derived from an EMBL/GenBank/DDBJ whole genome shotgun (WGS) entry which is preliminary data.</text>
</comment>
<proteinExistence type="predicted"/>
<accession>A0ABS7AD26</accession>
<sequence>MTTSLFGFPSPFRHSANASIQRSMTAAAAASSIEPVSRSPASSSASIAAISSPNDRTARRAYHSAIRAVRVSSDRFLGAISAQNSSSVISSSIGRVATPMMEGARGAVHRLVRPTRGIAA</sequence>
<dbReference type="EMBL" id="JAHYBZ010000006">
    <property type="protein sequence ID" value="MBW6399960.1"/>
    <property type="molecule type" value="Genomic_DNA"/>
</dbReference>
<keyword evidence="3" id="KW-1185">Reference proteome</keyword>